<organism evidence="4 5">
    <name type="scientific">Paenibacillus flagellatus</name>
    <dbReference type="NCBI Taxonomy" id="2211139"/>
    <lineage>
        <taxon>Bacteria</taxon>
        <taxon>Bacillati</taxon>
        <taxon>Bacillota</taxon>
        <taxon>Bacilli</taxon>
        <taxon>Bacillales</taxon>
        <taxon>Paenibacillaceae</taxon>
        <taxon>Paenibacillus</taxon>
    </lineage>
</organism>
<dbReference type="EMBL" id="QJVJ01000006">
    <property type="protein sequence ID" value="PYI53818.1"/>
    <property type="molecule type" value="Genomic_DNA"/>
</dbReference>
<dbReference type="InterPro" id="IPR003305">
    <property type="entry name" value="CenC_carb-bd"/>
</dbReference>
<proteinExistence type="predicted"/>
<accession>A0A2V5K3K5</accession>
<keyword evidence="5" id="KW-1185">Reference proteome</keyword>
<evidence type="ECO:0000313" key="5">
    <source>
        <dbReference type="Proteomes" id="UP000247476"/>
    </source>
</evidence>
<evidence type="ECO:0000259" key="3">
    <source>
        <dbReference type="Pfam" id="PF02018"/>
    </source>
</evidence>
<name>A0A2V5K3K5_9BACL</name>
<dbReference type="SUPFAM" id="SSF49785">
    <property type="entry name" value="Galactose-binding domain-like"/>
    <property type="match status" value="3"/>
</dbReference>
<dbReference type="GO" id="GO:0016798">
    <property type="term" value="F:hydrolase activity, acting on glycosyl bonds"/>
    <property type="evidence" value="ECO:0007669"/>
    <property type="project" value="InterPro"/>
</dbReference>
<dbReference type="Proteomes" id="UP000247476">
    <property type="component" value="Unassembled WGS sequence"/>
</dbReference>
<dbReference type="SUPFAM" id="SSF51445">
    <property type="entry name" value="(Trans)glycosidases"/>
    <property type="match status" value="1"/>
</dbReference>
<dbReference type="Gene3D" id="3.20.20.80">
    <property type="entry name" value="Glycosidases"/>
    <property type="match status" value="1"/>
</dbReference>
<dbReference type="OrthoDB" id="9774262at2"/>
<gene>
    <name evidence="4" type="ORF">DLM86_14770</name>
</gene>
<dbReference type="InterPro" id="IPR017853">
    <property type="entry name" value="GH"/>
</dbReference>
<protein>
    <recommendedName>
        <fullName evidence="3">CBM-cenC domain-containing protein</fullName>
    </recommendedName>
</protein>
<dbReference type="RefSeq" id="WP_110840806.1">
    <property type="nucleotide sequence ID" value="NZ_QJVJ01000006.1"/>
</dbReference>
<evidence type="ECO:0000256" key="1">
    <source>
        <dbReference type="ARBA" id="ARBA00022801"/>
    </source>
</evidence>
<dbReference type="InterPro" id="IPR008979">
    <property type="entry name" value="Galactose-bd-like_sf"/>
</dbReference>
<dbReference type="Pfam" id="PF02018">
    <property type="entry name" value="CBM_4_9"/>
    <property type="match status" value="3"/>
</dbReference>
<keyword evidence="1" id="KW-0378">Hydrolase</keyword>
<sequence length="1371" mass="147663">MNLSIRNTLRNIRSLGAKAALTACLLTVLTPLLVPAATPHAAANGVGDDLMVNGGFEQTEGGYPLPWIPFNGWSNPELALTPAAARTGTNGFQIQTTQQSNPWIAQEIRVEAGAEYEVSAWLKATGVQGSGIGFKLEFYKGEERTSAGHLIDRSDKVLAGDLTGDWQQLKMQVTAPPEATIVVVFLRLYGTGTVFFDDASFVLRKLPPMIEMKTDHLFYYSEWEEGHVAATFRPHDGQTAGKQAEARVYRVSTGVSIATYGLTSAASPLAFDFDPTLMVEEEPYKVEVSLRDSSGTLLETAEKTIYRFDRPTMLREDGNIRINGEPFFPVAAYHVRQTDYPYLSEAGVNTVQGGVTNKVQTMRGTLDAAWQNGLRVLVPLYYNMNVQENYAMIEQFVTELKDHPAVLAWMIMDEPVQNNKSQEELAEAYRIIRSIDKAHPAYLVEAPADAYETVAQVTDILATDVYPLPFFPISIVGERTALAKQAAGEGKPVWNVLQAMYNPPVWTHLPTIGELRNMAYQSLLSGGQGLAYYSFNEDGFALRQSELWPGLVKFRDELELFGRLITEGERLGAGQATDVRWTLWKDGDELYAAVVNTSGAVRTATVPLGTTGYRAELLYGDSRSTLDEQSDSLTIGLGPEQSLLYRIVPFATMVSQAIGEADEAAGLSTEPFWVSTFSQLFAGLDAAEAALTGTPSAIGDAIEAALDAWSTADDLTNWAELNGAGGTKEEMLNALDRIRELLAPIAAANVRADLTLAAGRIYGQQEPNELAVTLHNGTANAIQDVQVELRLPEPFGLPQQTRAFSSIGGGQGTADTFDFGIGVAVPEDRYRLQAVIAFEYADRPGTRITVGKSVYADYSDLLDAVTVPASFDAKEGGAFPFAVTISSSIARALNVALDPDLAPGMTIDLPASLPLPANGSTTVTGTVYVPENAADGANEAAIDVSADGHVVRTVPVTVNISKNLLANPGFETASPARTAPNGWGMRDGVWTQDEKHGGQYAVSLLPDPANTWNVIASGLIPTKPGYKYALRGWVKNGSSSGSASIGLRQVKEDGASTINYTWKSAQPLSDWTSYELELTPAANAKYVQVFLLSDTLTDGPAWFDDLYVDEIPVEPEFVLDAEAAPASIASNRGGAFPFELQLSNNAARELAVEIEPDLPSGVTMQLAASAHLAAFGQTTVTGTVYVPTTVTDGVYEATIRIFADGQLARSVSLPIVIDSNLLVNPGFEQATSQGTAPAGWLMRQGLWVQDVVHGGQHAVSLAADPNNASNYIVSDLIPVVPGSPYALKGWVKNGSAAGGVSIGLRQVKEDRVSTVKYTWRETLADTDWTHYELSIAPSSTARYVQVFLKSDTTADGSAWFDDLTVEEISAP</sequence>
<comment type="caution">
    <text evidence="4">The sequence shown here is derived from an EMBL/GenBank/DDBJ whole genome shotgun (WGS) entry which is preliminary data.</text>
</comment>
<keyword evidence="2" id="KW-0732">Signal</keyword>
<feature type="signal peptide" evidence="2">
    <location>
        <begin position="1"/>
        <end position="36"/>
    </location>
</feature>
<reference evidence="4 5" key="1">
    <citation type="submission" date="2018-05" db="EMBL/GenBank/DDBJ databases">
        <title>Paenibacillus flagellatus sp. nov., isolated from selenium mineral soil.</title>
        <authorList>
            <person name="Dai X."/>
        </authorList>
    </citation>
    <scope>NUCLEOTIDE SEQUENCE [LARGE SCALE GENOMIC DNA]</scope>
    <source>
        <strain evidence="4 5">DXL2</strain>
    </source>
</reference>
<feature type="chain" id="PRO_5016042421" description="CBM-cenC domain-containing protein" evidence="2">
    <location>
        <begin position="37"/>
        <end position="1371"/>
    </location>
</feature>
<feature type="domain" description="CBM-cenC" evidence="3">
    <location>
        <begin position="963"/>
        <end position="1091"/>
    </location>
</feature>
<feature type="domain" description="CBM-cenC" evidence="3">
    <location>
        <begin position="49"/>
        <end position="186"/>
    </location>
</feature>
<evidence type="ECO:0000256" key="2">
    <source>
        <dbReference type="SAM" id="SignalP"/>
    </source>
</evidence>
<dbReference type="Gene3D" id="2.60.120.260">
    <property type="entry name" value="Galactose-binding domain-like"/>
    <property type="match status" value="3"/>
</dbReference>
<evidence type="ECO:0000313" key="4">
    <source>
        <dbReference type="EMBL" id="PYI53818.1"/>
    </source>
</evidence>
<feature type="domain" description="CBM-cenC" evidence="3">
    <location>
        <begin position="1219"/>
        <end position="1350"/>
    </location>
</feature>